<dbReference type="Pfam" id="PF13563">
    <property type="entry name" value="2_5_RNA_ligase2"/>
    <property type="match status" value="1"/>
</dbReference>
<dbReference type="InterPro" id="IPR009097">
    <property type="entry name" value="Cyclic_Pdiesterase"/>
</dbReference>
<accession>A0ABN8UZ13</accession>
<dbReference type="Gene3D" id="3.90.1140.10">
    <property type="entry name" value="Cyclic phosphodiesterase"/>
    <property type="match status" value="1"/>
</dbReference>
<comment type="caution">
    <text evidence="1">The sequence shown here is derived from an EMBL/GenBank/DDBJ whole genome shotgun (WGS) entry which is preliminary data.</text>
</comment>
<evidence type="ECO:0000313" key="2">
    <source>
        <dbReference type="Proteomes" id="UP001154015"/>
    </source>
</evidence>
<keyword evidence="2" id="KW-1185">Reference proteome</keyword>
<sequence length="172" mass="18925">MNVLSHLSVWLHPAKGDEPVFRAEVERLRERWGSPPFAPHLTLVGGFDAPEDGTCRRAAALAAELAPLEVEFATLATEEPLHRSLILNAVPSARLDAAFGTAARICPQPAEPEPFRPHLSLAYLATTAERRAEAAASVALPLPLRARFDTLAVWRTPMPEVREWRRVAAWAL</sequence>
<name>A0ABN8UZ13_STRGL</name>
<dbReference type="RefSeq" id="WP_030802636.1">
    <property type="nucleotide sequence ID" value="NZ_BMTG01000009.1"/>
</dbReference>
<evidence type="ECO:0000313" key="1">
    <source>
        <dbReference type="EMBL" id="CAH9415483.1"/>
    </source>
</evidence>
<reference evidence="1" key="1">
    <citation type="submission" date="2022-03" db="EMBL/GenBank/DDBJ databases">
        <authorList>
            <person name="Leyn A S."/>
        </authorList>
    </citation>
    <scope>NUCLEOTIDE SEQUENCE</scope>
    <source>
        <strain evidence="1">Streptomyces globisporus 4-3</strain>
    </source>
</reference>
<organism evidence="1 2">
    <name type="scientific">Streptomyces globisporus</name>
    <dbReference type="NCBI Taxonomy" id="1908"/>
    <lineage>
        <taxon>Bacteria</taxon>
        <taxon>Bacillati</taxon>
        <taxon>Actinomycetota</taxon>
        <taxon>Actinomycetes</taxon>
        <taxon>Kitasatosporales</taxon>
        <taxon>Streptomycetaceae</taxon>
        <taxon>Streptomyces</taxon>
    </lineage>
</organism>
<dbReference type="PANTHER" id="PTHR28141:SF1">
    <property type="entry name" value="2',3'-CYCLIC-NUCLEOTIDE 3'-PHOSPHODIESTERASE"/>
    <property type="match status" value="1"/>
</dbReference>
<evidence type="ECO:0008006" key="3">
    <source>
        <dbReference type="Google" id="ProtNLM"/>
    </source>
</evidence>
<dbReference type="EMBL" id="CAKXYP010000006">
    <property type="protein sequence ID" value="CAH9415483.1"/>
    <property type="molecule type" value="Genomic_DNA"/>
</dbReference>
<dbReference type="InterPro" id="IPR012386">
    <property type="entry name" value="Cyclic-nucl_3Pdiesterase"/>
</dbReference>
<dbReference type="Proteomes" id="UP001154015">
    <property type="component" value="Unassembled WGS sequence"/>
</dbReference>
<proteinExistence type="predicted"/>
<protein>
    <recommendedName>
        <fullName evidence="3">2'-5' RNA ligase family protein</fullName>
    </recommendedName>
</protein>
<dbReference type="PANTHER" id="PTHR28141">
    <property type="entry name" value="2',3'-CYCLIC-NUCLEOTIDE 3'-PHOSPHODIESTERASE"/>
    <property type="match status" value="1"/>
</dbReference>
<dbReference type="SUPFAM" id="SSF55144">
    <property type="entry name" value="LigT-like"/>
    <property type="match status" value="1"/>
</dbReference>
<gene>
    <name evidence="1" type="ORF">SGL43_02500</name>
</gene>